<gene>
    <name evidence="1" type="ORF">ACAOBT_LOCUS23325</name>
</gene>
<reference evidence="1" key="1">
    <citation type="submission" date="2022-03" db="EMBL/GenBank/DDBJ databases">
        <authorList>
            <person name="Sayadi A."/>
        </authorList>
    </citation>
    <scope>NUCLEOTIDE SEQUENCE</scope>
</reference>
<organism evidence="1 2">
    <name type="scientific">Acanthoscelides obtectus</name>
    <name type="common">Bean weevil</name>
    <name type="synonym">Bruchus obtectus</name>
    <dbReference type="NCBI Taxonomy" id="200917"/>
    <lineage>
        <taxon>Eukaryota</taxon>
        <taxon>Metazoa</taxon>
        <taxon>Ecdysozoa</taxon>
        <taxon>Arthropoda</taxon>
        <taxon>Hexapoda</taxon>
        <taxon>Insecta</taxon>
        <taxon>Pterygota</taxon>
        <taxon>Neoptera</taxon>
        <taxon>Endopterygota</taxon>
        <taxon>Coleoptera</taxon>
        <taxon>Polyphaga</taxon>
        <taxon>Cucujiformia</taxon>
        <taxon>Chrysomeloidea</taxon>
        <taxon>Chrysomelidae</taxon>
        <taxon>Bruchinae</taxon>
        <taxon>Bruchini</taxon>
        <taxon>Acanthoscelides</taxon>
    </lineage>
</organism>
<keyword evidence="2" id="KW-1185">Reference proteome</keyword>
<dbReference type="EMBL" id="CAKOFQ010007264">
    <property type="protein sequence ID" value="CAH1996679.1"/>
    <property type="molecule type" value="Genomic_DNA"/>
</dbReference>
<evidence type="ECO:0000313" key="1">
    <source>
        <dbReference type="EMBL" id="CAH1996679.1"/>
    </source>
</evidence>
<dbReference type="Proteomes" id="UP001152888">
    <property type="component" value="Unassembled WGS sequence"/>
</dbReference>
<proteinExistence type="predicted"/>
<dbReference type="AlphaFoldDB" id="A0A9P0PWM6"/>
<sequence>MSVLPFKLVDMTEGELYAELENTHSEMEQSCINGEQIPSDCESLASNRDDEESDTETTIRSNVLICSCRFSEDDLPLSTIARRLQLASSASPVGRKSPVWSNVKTPTPSPDFTAHSGLADCVTNMTKYCF</sequence>
<name>A0A9P0PWM6_ACAOB</name>
<evidence type="ECO:0000313" key="2">
    <source>
        <dbReference type="Proteomes" id="UP001152888"/>
    </source>
</evidence>
<accession>A0A9P0PWM6</accession>
<comment type="caution">
    <text evidence="1">The sequence shown here is derived from an EMBL/GenBank/DDBJ whole genome shotgun (WGS) entry which is preliminary data.</text>
</comment>
<protein>
    <submittedName>
        <fullName evidence="1">Uncharacterized protein</fullName>
    </submittedName>
</protein>